<sequence length="69" mass="7566">MKLNITKTFFVPLAAVVFLLSLSSCGKDYDLVSEYVVRDNTEKNILNNDTNTQNSGVTVINNVSTPVAK</sequence>
<organism evidence="1">
    <name type="scientific">marine sediment metagenome</name>
    <dbReference type="NCBI Taxonomy" id="412755"/>
    <lineage>
        <taxon>unclassified sequences</taxon>
        <taxon>metagenomes</taxon>
        <taxon>ecological metagenomes</taxon>
    </lineage>
</organism>
<accession>A0A0F9VV58</accession>
<evidence type="ECO:0000313" key="1">
    <source>
        <dbReference type="EMBL" id="KKO07970.1"/>
    </source>
</evidence>
<protein>
    <submittedName>
        <fullName evidence="1">Uncharacterized protein</fullName>
    </submittedName>
</protein>
<reference evidence="1" key="1">
    <citation type="journal article" date="2015" name="Nature">
        <title>Complex archaea that bridge the gap between prokaryotes and eukaryotes.</title>
        <authorList>
            <person name="Spang A."/>
            <person name="Saw J.H."/>
            <person name="Jorgensen S.L."/>
            <person name="Zaremba-Niedzwiedzka K."/>
            <person name="Martijn J."/>
            <person name="Lind A.E."/>
            <person name="van Eijk R."/>
            <person name="Schleper C."/>
            <person name="Guy L."/>
            <person name="Ettema T.J."/>
        </authorList>
    </citation>
    <scope>NUCLEOTIDE SEQUENCE</scope>
</reference>
<comment type="caution">
    <text evidence="1">The sequence shown here is derived from an EMBL/GenBank/DDBJ whole genome shotgun (WGS) entry which is preliminary data.</text>
</comment>
<name>A0A0F9VV58_9ZZZZ</name>
<proteinExistence type="predicted"/>
<dbReference type="EMBL" id="LAZR01000011">
    <property type="protein sequence ID" value="KKO07970.1"/>
    <property type="molecule type" value="Genomic_DNA"/>
</dbReference>
<dbReference type="AlphaFoldDB" id="A0A0F9VV58"/>
<dbReference type="PROSITE" id="PS51257">
    <property type="entry name" value="PROKAR_LIPOPROTEIN"/>
    <property type="match status" value="1"/>
</dbReference>
<gene>
    <name evidence="1" type="ORF">LCGC14_0053120</name>
</gene>